<dbReference type="EMBL" id="JABFHI010000012">
    <property type="protein sequence ID" value="NOG32853.1"/>
    <property type="molecule type" value="Genomic_DNA"/>
</dbReference>
<dbReference type="Proteomes" id="UP000588806">
    <property type="component" value="Unassembled WGS sequence"/>
</dbReference>
<evidence type="ECO:0000313" key="1">
    <source>
        <dbReference type="EMBL" id="NOG32853.1"/>
    </source>
</evidence>
<name>A0A7Y3TZE0_9GAMM</name>
<sequence length="79" mass="8941">MSVREQHYEAAAKLLAEHHPSTDSHSDTYWQGYLDAVAWHLAGQPGSYESYYRYTPGMVSRDAWAYGWVSGQQFAAQIG</sequence>
<organism evidence="1 2">
    <name type="scientific">Vreelandella azerica</name>
    <dbReference type="NCBI Taxonomy" id="2732867"/>
    <lineage>
        <taxon>Bacteria</taxon>
        <taxon>Pseudomonadati</taxon>
        <taxon>Pseudomonadota</taxon>
        <taxon>Gammaproteobacteria</taxon>
        <taxon>Oceanospirillales</taxon>
        <taxon>Halomonadaceae</taxon>
        <taxon>Vreelandella</taxon>
    </lineage>
</organism>
<accession>A0A7Y3TZE0</accession>
<gene>
    <name evidence="1" type="ORF">HLB35_15770</name>
</gene>
<reference evidence="1 2" key="1">
    <citation type="submission" date="2020-05" db="EMBL/GenBank/DDBJ databases">
        <authorList>
            <person name="Ruan W."/>
            <person name="Jeon C.O."/>
            <person name="Chun B.H."/>
        </authorList>
    </citation>
    <scope>NUCLEOTIDE SEQUENCE [LARGE SCALE GENOMIC DNA]</scope>
    <source>
        <strain evidence="1 2">TBZ9</strain>
    </source>
</reference>
<evidence type="ECO:0000313" key="2">
    <source>
        <dbReference type="Proteomes" id="UP000588806"/>
    </source>
</evidence>
<dbReference type="RefSeq" id="WP_171703312.1">
    <property type="nucleotide sequence ID" value="NZ_JABFHI010000012.1"/>
</dbReference>
<dbReference type="AlphaFoldDB" id="A0A7Y3TZE0"/>
<keyword evidence="2" id="KW-1185">Reference proteome</keyword>
<comment type="caution">
    <text evidence="1">The sequence shown here is derived from an EMBL/GenBank/DDBJ whole genome shotgun (WGS) entry which is preliminary data.</text>
</comment>
<proteinExistence type="predicted"/>
<reference evidence="1 2" key="2">
    <citation type="submission" date="2020-06" db="EMBL/GenBank/DDBJ databases">
        <title>Halomonas songnenensis sp. nov., a moderately halophilic bacterium isolated from saline and alkaline soils.</title>
        <authorList>
            <person name="Jiang J."/>
            <person name="Pan Y."/>
        </authorList>
    </citation>
    <scope>NUCLEOTIDE SEQUENCE [LARGE SCALE GENOMIC DNA]</scope>
    <source>
        <strain evidence="1 2">TBZ9</strain>
    </source>
</reference>
<protein>
    <submittedName>
        <fullName evidence="1">Uncharacterized protein</fullName>
    </submittedName>
</protein>